<proteinExistence type="predicted"/>
<dbReference type="PANTHER" id="PTHR12242">
    <property type="entry name" value="OS02G0130600 PROTEIN-RELATED"/>
    <property type="match status" value="1"/>
</dbReference>
<evidence type="ECO:0000313" key="3">
    <source>
        <dbReference type="Proteomes" id="UP000737018"/>
    </source>
</evidence>
<keyword evidence="1" id="KW-0472">Membrane</keyword>
<evidence type="ECO:0000313" key="2">
    <source>
        <dbReference type="EMBL" id="KAF3952453.1"/>
    </source>
</evidence>
<keyword evidence="1" id="KW-1133">Transmembrane helix</keyword>
<feature type="transmembrane region" description="Helical" evidence="1">
    <location>
        <begin position="130"/>
        <end position="151"/>
    </location>
</feature>
<comment type="caution">
    <text evidence="2">The sequence shown here is derived from an EMBL/GenBank/DDBJ whole genome shotgun (WGS) entry which is preliminary data.</text>
</comment>
<protein>
    <submittedName>
        <fullName evidence="2">Uncharacterized protein</fullName>
    </submittedName>
</protein>
<dbReference type="Proteomes" id="UP000737018">
    <property type="component" value="Unassembled WGS sequence"/>
</dbReference>
<dbReference type="AlphaFoldDB" id="A0A8J4V8J1"/>
<keyword evidence="3" id="KW-1185">Reference proteome</keyword>
<accession>A0A8J4V8J1</accession>
<keyword evidence="1" id="KW-0812">Transmembrane</keyword>
<dbReference type="EMBL" id="JRKL02004500">
    <property type="protein sequence ID" value="KAF3952453.1"/>
    <property type="molecule type" value="Genomic_DNA"/>
</dbReference>
<feature type="transmembrane region" description="Helical" evidence="1">
    <location>
        <begin position="281"/>
        <end position="303"/>
    </location>
</feature>
<feature type="transmembrane region" description="Helical" evidence="1">
    <location>
        <begin position="315"/>
        <end position="333"/>
    </location>
</feature>
<name>A0A8J4V8J1_9ROSI</name>
<gene>
    <name evidence="2" type="ORF">CMV_021987</name>
</gene>
<feature type="transmembrane region" description="Helical" evidence="1">
    <location>
        <begin position="37"/>
        <end position="58"/>
    </location>
</feature>
<feature type="transmembrane region" description="Helical" evidence="1">
    <location>
        <begin position="95"/>
        <end position="118"/>
    </location>
</feature>
<evidence type="ECO:0000256" key="1">
    <source>
        <dbReference type="SAM" id="Phobius"/>
    </source>
</evidence>
<dbReference type="GO" id="GO:0016020">
    <property type="term" value="C:membrane"/>
    <property type="evidence" value="ECO:0007669"/>
    <property type="project" value="TreeGrafter"/>
</dbReference>
<reference evidence="2" key="1">
    <citation type="submission" date="2020-03" db="EMBL/GenBank/DDBJ databases">
        <title>Castanea mollissima Vanexum genome sequencing.</title>
        <authorList>
            <person name="Staton M."/>
        </authorList>
    </citation>
    <scope>NUCLEOTIDE SEQUENCE</scope>
    <source>
        <tissue evidence="2">Leaf</tissue>
    </source>
</reference>
<dbReference type="OrthoDB" id="419711at2759"/>
<sequence length="348" mass="40417">MVHTSYFFIAKSKSCIHSLMQQEGTADTTSPSYWLNWRVLLCAVWVVMPLVIASFMIWKYEILDHLKSDRGETHTNRISQYCKAWRPCVKEIHPIWLLAFRVFAFCLLLGTLIVKVIANGGRIFYYYTQWTFTLLTIYFGCGSLLSIYGCYHYHLLSSRDLNVHLVETDVEQGPYVPLTLTYREATNLSKARRISDPQGNNHVFQAAGILSYVFEVLFQMNAGAVVLTDSVYWCIIFPFLTIQDYNLNVMTLNMHTLNAVLLLGDTALNCLRVPLYRISFFVIWTGVYVIVQWIIHACVSIWWPYPFLDLSSPYAPLWFVISFESGHLIILFYKKNLKIERHLIIVEL</sequence>
<organism evidence="2 3">
    <name type="scientific">Castanea mollissima</name>
    <name type="common">Chinese chestnut</name>
    <dbReference type="NCBI Taxonomy" id="60419"/>
    <lineage>
        <taxon>Eukaryota</taxon>
        <taxon>Viridiplantae</taxon>
        <taxon>Streptophyta</taxon>
        <taxon>Embryophyta</taxon>
        <taxon>Tracheophyta</taxon>
        <taxon>Spermatophyta</taxon>
        <taxon>Magnoliopsida</taxon>
        <taxon>eudicotyledons</taxon>
        <taxon>Gunneridae</taxon>
        <taxon>Pentapetalae</taxon>
        <taxon>rosids</taxon>
        <taxon>fabids</taxon>
        <taxon>Fagales</taxon>
        <taxon>Fagaceae</taxon>
        <taxon>Castanea</taxon>
    </lineage>
</organism>
<dbReference type="PANTHER" id="PTHR12242:SF29">
    <property type="entry name" value="TRANSMEMBRANE PROTEIN"/>
    <property type="match status" value="1"/>
</dbReference>